<evidence type="ECO:0000313" key="3">
    <source>
        <dbReference type="EMBL" id="EGC40352.1"/>
    </source>
</evidence>
<accession>F0Z6Q8</accession>
<dbReference type="RefSeq" id="XP_003283103.1">
    <property type="nucleotide sequence ID" value="XM_003283055.1"/>
</dbReference>
<organism evidence="3 4">
    <name type="scientific">Dictyostelium purpureum</name>
    <name type="common">Slime mold</name>
    <dbReference type="NCBI Taxonomy" id="5786"/>
    <lineage>
        <taxon>Eukaryota</taxon>
        <taxon>Amoebozoa</taxon>
        <taxon>Evosea</taxon>
        <taxon>Eumycetozoa</taxon>
        <taxon>Dictyostelia</taxon>
        <taxon>Dictyosteliales</taxon>
        <taxon>Dictyosteliaceae</taxon>
        <taxon>Dictyostelium</taxon>
    </lineage>
</organism>
<gene>
    <name evidence="3" type="ORF">DICPUDRAFT_91039</name>
</gene>
<dbReference type="KEGG" id="dpp:DICPUDRAFT_91039"/>
<dbReference type="VEuPathDB" id="AmoebaDB:DICPUDRAFT_91039"/>
<evidence type="ECO:0000256" key="2">
    <source>
        <dbReference type="SAM" id="SignalP"/>
    </source>
</evidence>
<name>F0Z6Q8_DICPU</name>
<feature type="transmembrane region" description="Helical" evidence="1">
    <location>
        <begin position="108"/>
        <end position="130"/>
    </location>
</feature>
<reference evidence="4" key="1">
    <citation type="journal article" date="2011" name="Genome Biol.">
        <title>Comparative genomics of the social amoebae Dictyostelium discoideum and Dictyostelium purpureum.</title>
        <authorList>
            <consortium name="US DOE Joint Genome Institute (JGI-PGF)"/>
            <person name="Sucgang R."/>
            <person name="Kuo A."/>
            <person name="Tian X."/>
            <person name="Salerno W."/>
            <person name="Parikh A."/>
            <person name="Feasley C.L."/>
            <person name="Dalin E."/>
            <person name="Tu H."/>
            <person name="Huang E."/>
            <person name="Barry K."/>
            <person name="Lindquist E."/>
            <person name="Shapiro H."/>
            <person name="Bruce D."/>
            <person name="Schmutz J."/>
            <person name="Salamov A."/>
            <person name="Fey P."/>
            <person name="Gaudet P."/>
            <person name="Anjard C."/>
            <person name="Babu M.M."/>
            <person name="Basu S."/>
            <person name="Bushmanova Y."/>
            <person name="van der Wel H."/>
            <person name="Katoh-Kurasawa M."/>
            <person name="Dinh C."/>
            <person name="Coutinho P.M."/>
            <person name="Saito T."/>
            <person name="Elias M."/>
            <person name="Schaap P."/>
            <person name="Kay R.R."/>
            <person name="Henrissat B."/>
            <person name="Eichinger L."/>
            <person name="Rivero F."/>
            <person name="Putnam N.H."/>
            <person name="West C.M."/>
            <person name="Loomis W.F."/>
            <person name="Chisholm R.L."/>
            <person name="Shaulsky G."/>
            <person name="Strassmann J.E."/>
            <person name="Queller D.C."/>
            <person name="Kuspa A."/>
            <person name="Grigoriev I.V."/>
        </authorList>
    </citation>
    <scope>NUCLEOTIDE SEQUENCE [LARGE SCALE GENOMIC DNA]</scope>
    <source>
        <strain evidence="4">QSDP1</strain>
    </source>
</reference>
<evidence type="ECO:0000313" key="4">
    <source>
        <dbReference type="Proteomes" id="UP000001064"/>
    </source>
</evidence>
<keyword evidence="1" id="KW-0812">Transmembrane</keyword>
<evidence type="ECO:0000256" key="1">
    <source>
        <dbReference type="SAM" id="Phobius"/>
    </source>
</evidence>
<proteinExistence type="predicted"/>
<dbReference type="InParanoid" id="F0Z6Q8"/>
<keyword evidence="1" id="KW-0472">Membrane</keyword>
<feature type="chain" id="PRO_5003264937" evidence="2">
    <location>
        <begin position="22"/>
        <end position="131"/>
    </location>
</feature>
<dbReference type="AlphaFoldDB" id="F0Z6Q8"/>
<protein>
    <submittedName>
        <fullName evidence="3">Expressed protein</fullName>
    </submittedName>
</protein>
<sequence>MKYNILLFVSIVFSFILFIHCENSSKPLIGYESGDVFNGFKLLVNRYYYPDSIILNPNVSLIIQNSLNNVAKVQNDGHTSYSGKRFCLDYQESKVNVDNHQVSVVDIILLYNILLLPPFFILIVIFLYNLY</sequence>
<keyword evidence="2" id="KW-0732">Signal</keyword>
<keyword evidence="1" id="KW-1133">Transmembrane helix</keyword>
<dbReference type="EMBL" id="GL870943">
    <property type="protein sequence ID" value="EGC40352.1"/>
    <property type="molecule type" value="Genomic_DNA"/>
</dbReference>
<dbReference type="Proteomes" id="UP000001064">
    <property type="component" value="Unassembled WGS sequence"/>
</dbReference>
<keyword evidence="4" id="KW-1185">Reference proteome</keyword>
<feature type="signal peptide" evidence="2">
    <location>
        <begin position="1"/>
        <end position="21"/>
    </location>
</feature>
<dbReference type="GeneID" id="10503536"/>